<reference evidence="7 10" key="2">
    <citation type="submission" date="2019-11" db="EMBL/GenBank/DDBJ databases">
        <title>Draft genome sequences of five Paenibacillus species of dairy origin.</title>
        <authorList>
            <person name="Olajide A.M."/>
            <person name="Chen S."/>
            <person name="Lapointe G."/>
        </authorList>
    </citation>
    <scope>NUCLEOTIDE SEQUENCE [LARGE SCALE GENOMIC DNA]</scope>
    <source>
        <strain evidence="7 10">3CS1</strain>
    </source>
</reference>
<reference evidence="8 9" key="1">
    <citation type="submission" date="2017-07" db="EMBL/GenBank/DDBJ databases">
        <title>Isolation and whole genome analysis of endospore-forming bacteria from heroin.</title>
        <authorList>
            <person name="Kalinowski J."/>
            <person name="Ahrens B."/>
            <person name="Al-Dilaimi A."/>
            <person name="Winkler A."/>
            <person name="Wibberg D."/>
            <person name="Schleenbecker U."/>
            <person name="Ruckert C."/>
            <person name="Wolfel R."/>
            <person name="Grass G."/>
        </authorList>
    </citation>
    <scope>NUCLEOTIDE SEQUENCE [LARGE SCALE GENOMIC DNA]</scope>
    <source>
        <strain evidence="8 9">7537-G1</strain>
    </source>
</reference>
<dbReference type="AlphaFoldDB" id="A0A268EXY6"/>
<evidence type="ECO:0000256" key="3">
    <source>
        <dbReference type="ARBA" id="ARBA00022692"/>
    </source>
</evidence>
<dbReference type="PANTHER" id="PTHR34857:SF2">
    <property type="entry name" value="SLL0384 PROTEIN"/>
    <property type="match status" value="1"/>
</dbReference>
<dbReference type="RefSeq" id="WP_095264705.1">
    <property type="nucleotide sequence ID" value="NZ_NPBY01000027.1"/>
</dbReference>
<dbReference type="PANTHER" id="PTHR34857">
    <property type="entry name" value="SLL0384 PROTEIN"/>
    <property type="match status" value="1"/>
</dbReference>
<feature type="transmembrane region" description="Helical" evidence="6">
    <location>
        <begin position="114"/>
        <end position="136"/>
    </location>
</feature>
<dbReference type="EMBL" id="NPBY01000027">
    <property type="protein sequence ID" value="PAD77991.1"/>
    <property type="molecule type" value="Genomic_DNA"/>
</dbReference>
<comment type="subcellular location">
    <subcellularLocation>
        <location evidence="1">Membrane</location>
        <topology evidence="1">Multi-pass membrane protein</topology>
    </subcellularLocation>
</comment>
<proteinExistence type="predicted"/>
<dbReference type="CDD" id="cd16914">
    <property type="entry name" value="EcfT"/>
    <property type="match status" value="1"/>
</dbReference>
<evidence type="ECO:0000313" key="10">
    <source>
        <dbReference type="Proteomes" id="UP000435177"/>
    </source>
</evidence>
<sequence length="268" mass="30684">MSFWGPVRHTWLHRTNPVVKLGVICLLFFMTVLTHDLDVIIYQAMIFTVCLLLLSGIQPWKMLLFLIPFMMAFLASASSMMLFGKGDTIWWQWGLFKISEESFYRGLHLGFKGIAFAAEGLLLVTTTQSVDLFYALMQKLKLRPKYAYSFMASIRLLPMVWEEFLIRRQALKVRGVQPARGPRRLVVRAGLYVVPLLAQSIRRAHRVAAAMEAKQFDGDRSQARTYYYPSQYSRYDVLTVGLLAAAVCCAYAGASYYPWFGIGDVRFN</sequence>
<organism evidence="8 9">
    <name type="scientific">Paenibacillus campinasensis</name>
    <dbReference type="NCBI Taxonomy" id="66347"/>
    <lineage>
        <taxon>Bacteria</taxon>
        <taxon>Bacillati</taxon>
        <taxon>Bacillota</taxon>
        <taxon>Bacilli</taxon>
        <taxon>Bacillales</taxon>
        <taxon>Paenibacillaceae</taxon>
        <taxon>Paenibacillus</taxon>
    </lineage>
</organism>
<evidence type="ECO:0000256" key="2">
    <source>
        <dbReference type="ARBA" id="ARBA00022475"/>
    </source>
</evidence>
<dbReference type="OrthoDB" id="92887at2"/>
<comment type="caution">
    <text evidence="8">The sequence shown here is derived from an EMBL/GenBank/DDBJ whole genome shotgun (WGS) entry which is preliminary data.</text>
</comment>
<dbReference type="GO" id="GO:0005886">
    <property type="term" value="C:plasma membrane"/>
    <property type="evidence" value="ECO:0007669"/>
    <property type="project" value="UniProtKB-ARBA"/>
</dbReference>
<keyword evidence="4 6" id="KW-1133">Transmembrane helix</keyword>
<protein>
    <submittedName>
        <fullName evidence="8">ABC transporter permease</fullName>
    </submittedName>
    <submittedName>
        <fullName evidence="7">Energy-coupling factor transporter transmembrane protein EcfT</fullName>
    </submittedName>
</protein>
<gene>
    <name evidence="8" type="ORF">CHH67_08320</name>
    <name evidence="7" type="ORF">GNP94_10980</name>
</gene>
<evidence type="ECO:0000256" key="5">
    <source>
        <dbReference type="ARBA" id="ARBA00023136"/>
    </source>
</evidence>
<dbReference type="InterPro" id="IPR003339">
    <property type="entry name" value="ABC/ECF_trnsptr_transmembrane"/>
</dbReference>
<evidence type="ECO:0000313" key="8">
    <source>
        <dbReference type="EMBL" id="PAD77991.1"/>
    </source>
</evidence>
<keyword evidence="5 6" id="KW-0472">Membrane</keyword>
<keyword evidence="10" id="KW-1185">Reference proteome</keyword>
<name>A0A268EXY6_9BACL</name>
<feature type="transmembrane region" description="Helical" evidence="6">
    <location>
        <begin position="40"/>
        <end position="57"/>
    </location>
</feature>
<feature type="transmembrane region" description="Helical" evidence="6">
    <location>
        <begin position="64"/>
        <end position="83"/>
    </location>
</feature>
<feature type="transmembrane region" description="Helical" evidence="6">
    <location>
        <begin position="237"/>
        <end position="259"/>
    </location>
</feature>
<evidence type="ECO:0000313" key="9">
    <source>
        <dbReference type="Proteomes" id="UP000215596"/>
    </source>
</evidence>
<evidence type="ECO:0000256" key="4">
    <source>
        <dbReference type="ARBA" id="ARBA00022989"/>
    </source>
</evidence>
<keyword evidence="3 6" id="KW-0812">Transmembrane</keyword>
<accession>A0A268EXY6</accession>
<dbReference type="InterPro" id="IPR051611">
    <property type="entry name" value="ECF_transporter_component"/>
</dbReference>
<feature type="transmembrane region" description="Helical" evidence="6">
    <location>
        <begin position="18"/>
        <end position="34"/>
    </location>
</feature>
<dbReference type="EMBL" id="WOAA01000007">
    <property type="protein sequence ID" value="MUG66522.1"/>
    <property type="molecule type" value="Genomic_DNA"/>
</dbReference>
<dbReference type="Proteomes" id="UP000215596">
    <property type="component" value="Unassembled WGS sequence"/>
</dbReference>
<evidence type="ECO:0000313" key="7">
    <source>
        <dbReference type="EMBL" id="MUG66522.1"/>
    </source>
</evidence>
<evidence type="ECO:0000256" key="6">
    <source>
        <dbReference type="SAM" id="Phobius"/>
    </source>
</evidence>
<evidence type="ECO:0000256" key="1">
    <source>
        <dbReference type="ARBA" id="ARBA00004141"/>
    </source>
</evidence>
<dbReference type="Pfam" id="PF02361">
    <property type="entry name" value="CbiQ"/>
    <property type="match status" value="1"/>
</dbReference>
<keyword evidence="2" id="KW-1003">Cell membrane</keyword>
<dbReference type="Proteomes" id="UP000435177">
    <property type="component" value="Unassembled WGS sequence"/>
</dbReference>